<dbReference type="OrthoDB" id="340608at2759"/>
<accession>A0A7R8UTK6</accession>
<dbReference type="Pfam" id="PF03381">
    <property type="entry name" value="CDC50"/>
    <property type="match status" value="1"/>
</dbReference>
<name>A0A7R8UTK6_HERIL</name>
<comment type="similarity">
    <text evidence="2 6">Belongs to the CDC50/LEM3 family.</text>
</comment>
<evidence type="ECO:0000256" key="2">
    <source>
        <dbReference type="ARBA" id="ARBA00009457"/>
    </source>
</evidence>
<reference evidence="8 9" key="1">
    <citation type="submission" date="2020-11" db="EMBL/GenBank/DDBJ databases">
        <authorList>
            <person name="Wallbank WR R."/>
            <person name="Pardo Diaz C."/>
            <person name="Kozak K."/>
            <person name="Martin S."/>
            <person name="Jiggins C."/>
            <person name="Moest M."/>
            <person name="Warren A I."/>
            <person name="Generalovic N T."/>
            <person name="Byers J.R.P. K."/>
            <person name="Montejo-Kovacevich G."/>
            <person name="Yen C E."/>
        </authorList>
    </citation>
    <scope>NUCLEOTIDE SEQUENCE [LARGE SCALE GENOMIC DNA]</scope>
</reference>
<dbReference type="GO" id="GO:0005794">
    <property type="term" value="C:Golgi apparatus"/>
    <property type="evidence" value="ECO:0007669"/>
    <property type="project" value="TreeGrafter"/>
</dbReference>
<dbReference type="GO" id="GO:0005783">
    <property type="term" value="C:endoplasmic reticulum"/>
    <property type="evidence" value="ECO:0007669"/>
    <property type="project" value="TreeGrafter"/>
</dbReference>
<sequence length="352" mass="39671">MATQTETIEIKSKRPSDSAFKQQKLPAWQPVLTAGTVLPTFFIIGIAFIPVGIALLYFSDEVREIVVDYTDCKQMNTGLLCADVIKSGKVKSCECEENFTLTQDFLGKVYMYYGLTNYYQNHRRYVKSRDDDQLLGRLSKTPSTDCIPFAYSDDGKPIAPCGAIANSLFNDTLNIRSQLHGDITLLNTGIAWPSDKQVKFRNPSGNLTQALKDFAKPKAWEKPLYDLDPKNPDNNGFQNEDLIVWMRTAALPSFRKLYRRIDHTQKFFEEGLYRGNYTLKINYTYSVSDFDGRKKMILSTTSLLGGKNPFLGIAYIVVGSICLLLGIVLLFIHIKCSKSTDMMNVNPGTAYS</sequence>
<keyword evidence="4 7" id="KW-1133">Transmembrane helix</keyword>
<dbReference type="InParanoid" id="A0A7R8UTK6"/>
<dbReference type="InterPro" id="IPR005045">
    <property type="entry name" value="CDC50/LEM3_fam"/>
</dbReference>
<proteinExistence type="inferred from homology"/>
<keyword evidence="5 6" id="KW-0472">Membrane</keyword>
<keyword evidence="3 7" id="KW-0812">Transmembrane</keyword>
<feature type="transmembrane region" description="Helical" evidence="7">
    <location>
        <begin position="310"/>
        <end position="334"/>
    </location>
</feature>
<dbReference type="PANTHER" id="PTHR10926:SF0">
    <property type="entry name" value="CDC50, ISOFORM A"/>
    <property type="match status" value="1"/>
</dbReference>
<evidence type="ECO:0000256" key="3">
    <source>
        <dbReference type="ARBA" id="ARBA00022692"/>
    </source>
</evidence>
<evidence type="ECO:0000256" key="7">
    <source>
        <dbReference type="SAM" id="Phobius"/>
    </source>
</evidence>
<organism evidence="8 9">
    <name type="scientific">Hermetia illucens</name>
    <name type="common">Black soldier fly</name>
    <dbReference type="NCBI Taxonomy" id="343691"/>
    <lineage>
        <taxon>Eukaryota</taxon>
        <taxon>Metazoa</taxon>
        <taxon>Ecdysozoa</taxon>
        <taxon>Arthropoda</taxon>
        <taxon>Hexapoda</taxon>
        <taxon>Insecta</taxon>
        <taxon>Pterygota</taxon>
        <taxon>Neoptera</taxon>
        <taxon>Endopterygota</taxon>
        <taxon>Diptera</taxon>
        <taxon>Brachycera</taxon>
        <taxon>Stratiomyomorpha</taxon>
        <taxon>Stratiomyidae</taxon>
        <taxon>Hermetiinae</taxon>
        <taxon>Hermetia</taxon>
    </lineage>
</organism>
<dbReference type="FunCoup" id="A0A7R8UTK6">
    <property type="interactions" value="1421"/>
</dbReference>
<feature type="transmembrane region" description="Helical" evidence="7">
    <location>
        <begin position="31"/>
        <end position="58"/>
    </location>
</feature>
<evidence type="ECO:0000256" key="5">
    <source>
        <dbReference type="ARBA" id="ARBA00023136"/>
    </source>
</evidence>
<dbReference type="PANTHER" id="PTHR10926">
    <property type="entry name" value="CELL CYCLE CONTROL PROTEIN 50"/>
    <property type="match status" value="1"/>
</dbReference>
<evidence type="ECO:0008006" key="10">
    <source>
        <dbReference type="Google" id="ProtNLM"/>
    </source>
</evidence>
<gene>
    <name evidence="8" type="ORF">HERILL_LOCUS9483</name>
</gene>
<dbReference type="PIRSF" id="PIRSF015840">
    <property type="entry name" value="DUF284_TM_euk"/>
    <property type="match status" value="1"/>
</dbReference>
<evidence type="ECO:0000256" key="6">
    <source>
        <dbReference type="PIRNR" id="PIRNR015840"/>
    </source>
</evidence>
<dbReference type="GO" id="GO:0005886">
    <property type="term" value="C:plasma membrane"/>
    <property type="evidence" value="ECO:0007669"/>
    <property type="project" value="TreeGrafter"/>
</dbReference>
<comment type="subcellular location">
    <subcellularLocation>
        <location evidence="1">Membrane</location>
        <topology evidence="1">Multi-pass membrane protein</topology>
    </subcellularLocation>
</comment>
<evidence type="ECO:0000256" key="4">
    <source>
        <dbReference type="ARBA" id="ARBA00022989"/>
    </source>
</evidence>
<evidence type="ECO:0000313" key="9">
    <source>
        <dbReference type="Proteomes" id="UP000594454"/>
    </source>
</evidence>
<dbReference type="AlphaFoldDB" id="A0A7R8UTK6"/>
<dbReference type="Proteomes" id="UP000594454">
    <property type="component" value="Chromosome 4"/>
</dbReference>
<evidence type="ECO:0000256" key="1">
    <source>
        <dbReference type="ARBA" id="ARBA00004141"/>
    </source>
</evidence>
<dbReference type="OMA" id="TWNNDQP"/>
<keyword evidence="9" id="KW-1185">Reference proteome</keyword>
<protein>
    <recommendedName>
        <fullName evidence="10">P4-ATPase flippase complex beta subunit TMEM30A</fullName>
    </recommendedName>
</protein>
<dbReference type="EMBL" id="LR899012">
    <property type="protein sequence ID" value="CAD7086733.1"/>
    <property type="molecule type" value="Genomic_DNA"/>
</dbReference>
<evidence type="ECO:0000313" key="8">
    <source>
        <dbReference type="EMBL" id="CAD7086733.1"/>
    </source>
</evidence>